<reference evidence="2 4" key="1">
    <citation type="submission" date="2015-06" db="EMBL/GenBank/DDBJ databases">
        <authorList>
            <person name="Zeng Y."/>
            <person name="Huang Y."/>
        </authorList>
    </citation>
    <scope>NUCLEOTIDE SEQUENCE [LARGE SCALE GENOMIC DNA]</scope>
    <source>
        <strain evidence="2 4">PQ-2</strain>
    </source>
</reference>
<dbReference type="PANTHER" id="PTHR46637">
    <property type="entry name" value="TIS1421-TRANSPOSASE PROTEIN A"/>
    <property type="match status" value="1"/>
</dbReference>
<gene>
    <name evidence="2" type="ORF">AB433_10270</name>
    <name evidence="3" type="ORF">AB433_10595</name>
</gene>
<dbReference type="PANTHER" id="PTHR46637:SF1">
    <property type="entry name" value="BLL5188 PROTEIN"/>
    <property type="match status" value="1"/>
</dbReference>
<evidence type="ECO:0000313" key="3">
    <source>
        <dbReference type="EMBL" id="AKM10299.1"/>
    </source>
</evidence>
<organism evidence="2 4">
    <name type="scientific">Croceicoccus naphthovorans</name>
    <dbReference type="NCBI Taxonomy" id="1348774"/>
    <lineage>
        <taxon>Bacteria</taxon>
        <taxon>Pseudomonadati</taxon>
        <taxon>Pseudomonadota</taxon>
        <taxon>Alphaproteobacteria</taxon>
        <taxon>Sphingomonadales</taxon>
        <taxon>Erythrobacteraceae</taxon>
        <taxon>Croceicoccus</taxon>
    </lineage>
</organism>
<proteinExistence type="predicted"/>
<dbReference type="KEGG" id="cna:AB433_10595"/>
<name>A0A0G3XI18_9SPHN</name>
<evidence type="ECO:0000313" key="4">
    <source>
        <dbReference type="Proteomes" id="UP000035287"/>
    </source>
</evidence>
<evidence type="ECO:0000259" key="1">
    <source>
        <dbReference type="Pfam" id="PF13340"/>
    </source>
</evidence>
<dbReference type="Proteomes" id="UP000035287">
    <property type="component" value="Chromosome"/>
</dbReference>
<dbReference type="STRING" id="1348774.AB433_10270"/>
<keyword evidence="4" id="KW-1185">Reference proteome</keyword>
<protein>
    <submittedName>
        <fullName evidence="2">Transposase</fullName>
    </submittedName>
</protein>
<evidence type="ECO:0000313" key="2">
    <source>
        <dbReference type="EMBL" id="AKM10261.1"/>
    </source>
</evidence>
<dbReference type="AlphaFoldDB" id="A0A0G3XI18"/>
<dbReference type="InterPro" id="IPR025161">
    <property type="entry name" value="IS402-like_dom"/>
</dbReference>
<feature type="domain" description="Insertion element IS402-like" evidence="1">
    <location>
        <begin position="7"/>
        <end position="77"/>
    </location>
</feature>
<dbReference type="InterPro" id="IPR052909">
    <property type="entry name" value="Transposase_6_like"/>
</dbReference>
<dbReference type="Pfam" id="PF13340">
    <property type="entry name" value="DUF4096"/>
    <property type="match status" value="1"/>
</dbReference>
<sequence>MSDLIWLSEAQMRRIEPYFPLSHGVPRVDDRRIVSGIIFVIRNGLRWRDAPREYGPHKTIYNRFIRWSRLGVFNNIFAALAAKGGKPDQLMIDATHLKAHRTAASLFKKGLFPDVSDAPKAA</sequence>
<dbReference type="EMBL" id="CP011770">
    <property type="protein sequence ID" value="AKM10299.1"/>
    <property type="molecule type" value="Genomic_DNA"/>
</dbReference>
<dbReference type="KEGG" id="cna:AB433_10270"/>
<dbReference type="PATRIC" id="fig|1348774.3.peg.2154"/>
<accession>A0A0G3XI18</accession>
<dbReference type="EMBL" id="CP011770">
    <property type="protein sequence ID" value="AKM10261.1"/>
    <property type="molecule type" value="Genomic_DNA"/>
</dbReference>